<dbReference type="OMA" id="YERQEAP"/>
<feature type="compositionally biased region" description="Basic and acidic residues" evidence="4">
    <location>
        <begin position="192"/>
        <end position="202"/>
    </location>
</feature>
<feature type="coiled-coil region" evidence="3">
    <location>
        <begin position="560"/>
        <end position="618"/>
    </location>
</feature>
<feature type="coiled-coil region" evidence="3">
    <location>
        <begin position="406"/>
        <end position="460"/>
    </location>
</feature>
<evidence type="ECO:0000259" key="6">
    <source>
        <dbReference type="Pfam" id="PF21673"/>
    </source>
</evidence>
<evidence type="ECO:0000256" key="4">
    <source>
        <dbReference type="SAM" id="MobiDB-lite"/>
    </source>
</evidence>
<feature type="compositionally biased region" description="Polar residues" evidence="4">
    <location>
        <begin position="173"/>
        <end position="187"/>
    </location>
</feature>
<feature type="region of interest" description="Disordered" evidence="4">
    <location>
        <begin position="173"/>
        <end position="202"/>
    </location>
</feature>
<dbReference type="InterPro" id="IPR048747">
    <property type="entry name" value="CCDC93_N"/>
</dbReference>
<feature type="compositionally biased region" description="Low complexity" evidence="4">
    <location>
        <begin position="221"/>
        <end position="238"/>
    </location>
</feature>
<dbReference type="AlphaFoldDB" id="F2UT78"/>
<accession>F2UT78</accession>
<dbReference type="Pfam" id="PF21673">
    <property type="entry name" value="CCDC93_N"/>
    <property type="match status" value="1"/>
</dbReference>
<dbReference type="InParanoid" id="F2UT78"/>
<dbReference type="InterPro" id="IPR039116">
    <property type="entry name" value="CCDC93"/>
</dbReference>
<dbReference type="OrthoDB" id="16092at2759"/>
<dbReference type="eggNOG" id="KOG2701">
    <property type="taxonomic scope" value="Eukaryota"/>
</dbReference>
<protein>
    <submittedName>
        <fullName evidence="7">Uncharacterized protein</fullName>
    </submittedName>
</protein>
<dbReference type="KEGG" id="sre:PTSG_13180"/>
<reference evidence="7" key="1">
    <citation type="submission" date="2009-08" db="EMBL/GenBank/DDBJ databases">
        <title>Annotation of Salpingoeca rosetta.</title>
        <authorList>
            <consortium name="The Broad Institute Genome Sequencing Platform"/>
            <person name="Russ C."/>
            <person name="Cuomo C."/>
            <person name="Burger G."/>
            <person name="Gray M.W."/>
            <person name="Holland P.W.H."/>
            <person name="King N."/>
            <person name="Lang F.B.F."/>
            <person name="Roger A.J."/>
            <person name="Ruiz-Trillo I."/>
            <person name="Young S.K."/>
            <person name="Zeng Q."/>
            <person name="Gargeya S."/>
            <person name="Alvarado L."/>
            <person name="Berlin A."/>
            <person name="Chapman S.B."/>
            <person name="Chen Z."/>
            <person name="Freedman E."/>
            <person name="Gellesch M."/>
            <person name="Goldberg J."/>
            <person name="Griggs A."/>
            <person name="Gujja S."/>
            <person name="Heilman E."/>
            <person name="Heiman D."/>
            <person name="Howarth C."/>
            <person name="Mehta T."/>
            <person name="Neiman D."/>
            <person name="Pearson M."/>
            <person name="Roberts A."/>
            <person name="Saif S."/>
            <person name="Shea T."/>
            <person name="Shenoy N."/>
            <person name="Sisk P."/>
            <person name="Stolte C."/>
            <person name="Sykes S."/>
            <person name="White J."/>
            <person name="Yandava C."/>
            <person name="Haas B."/>
            <person name="Nusbaum C."/>
            <person name="Birren B."/>
        </authorList>
    </citation>
    <scope>NUCLEOTIDE SEQUENCE [LARGE SCALE GENOMIC DNA]</scope>
    <source>
        <strain evidence="7">ATCC 50818</strain>
    </source>
</reference>
<dbReference type="GeneID" id="16068146"/>
<proteinExistence type="inferred from homology"/>
<evidence type="ECO:0000256" key="2">
    <source>
        <dbReference type="ARBA" id="ARBA00023054"/>
    </source>
</evidence>
<evidence type="ECO:0000256" key="1">
    <source>
        <dbReference type="ARBA" id="ARBA00007219"/>
    </source>
</evidence>
<feature type="domain" description="CCDC93 coiled-coil" evidence="5">
    <location>
        <begin position="184"/>
        <end position="611"/>
    </location>
</feature>
<dbReference type="GO" id="GO:0006893">
    <property type="term" value="P:Golgi to plasma membrane transport"/>
    <property type="evidence" value="ECO:0007669"/>
    <property type="project" value="TreeGrafter"/>
</dbReference>
<evidence type="ECO:0000256" key="3">
    <source>
        <dbReference type="SAM" id="Coils"/>
    </source>
</evidence>
<dbReference type="FunCoup" id="F2UT78">
    <property type="interactions" value="1039"/>
</dbReference>
<keyword evidence="8" id="KW-1185">Reference proteome</keyword>
<evidence type="ECO:0000259" key="5">
    <source>
        <dbReference type="Pfam" id="PF09762"/>
    </source>
</evidence>
<comment type="similarity">
    <text evidence="1">Belongs to the CCDC93 family.</text>
</comment>
<dbReference type="EMBL" id="GL833000">
    <property type="protein sequence ID" value="EGD81337.1"/>
    <property type="molecule type" value="Genomic_DNA"/>
</dbReference>
<organism evidence="8">
    <name type="scientific">Salpingoeca rosetta (strain ATCC 50818 / BSB-021)</name>
    <dbReference type="NCBI Taxonomy" id="946362"/>
    <lineage>
        <taxon>Eukaryota</taxon>
        <taxon>Choanoflagellata</taxon>
        <taxon>Craspedida</taxon>
        <taxon>Salpingoecidae</taxon>
        <taxon>Salpingoeca</taxon>
    </lineage>
</organism>
<dbReference type="Pfam" id="PF09762">
    <property type="entry name" value="CCDC93_CC"/>
    <property type="match status" value="1"/>
</dbReference>
<evidence type="ECO:0000313" key="8">
    <source>
        <dbReference type="Proteomes" id="UP000007799"/>
    </source>
</evidence>
<feature type="domain" description="CCDC93 N-terminal" evidence="6">
    <location>
        <begin position="32"/>
        <end position="137"/>
    </location>
</feature>
<name>F2UT78_SALR5</name>
<dbReference type="Proteomes" id="UP000007799">
    <property type="component" value="Unassembled WGS sequence"/>
</dbReference>
<dbReference type="STRING" id="946362.F2UT78"/>
<dbReference type="PANTHER" id="PTHR16441">
    <property type="entry name" value="FIDIPIDINE"/>
    <property type="match status" value="1"/>
</dbReference>
<evidence type="ECO:0000313" key="7">
    <source>
        <dbReference type="EMBL" id="EGD81337.1"/>
    </source>
</evidence>
<gene>
    <name evidence="7" type="ORF">PTSG_13180</name>
</gene>
<feature type="region of interest" description="Disordered" evidence="4">
    <location>
        <begin position="221"/>
        <end position="253"/>
    </location>
</feature>
<feature type="coiled-coil region" evidence="3">
    <location>
        <begin position="288"/>
        <end position="378"/>
    </location>
</feature>
<dbReference type="PANTHER" id="PTHR16441:SF0">
    <property type="entry name" value="COILED-COIL DOMAIN-CONTAINING PROTEIN 93"/>
    <property type="match status" value="1"/>
</dbReference>
<keyword evidence="2 3" id="KW-0175">Coiled coil</keyword>
<dbReference type="InterPro" id="IPR019159">
    <property type="entry name" value="CCDC93_CC"/>
</dbReference>
<dbReference type="RefSeq" id="XP_004987624.1">
    <property type="nucleotide sequence ID" value="XM_004987567.1"/>
</dbReference>
<sequence length="621" mass="70131">MVFERVKRQVKAKAFDAEGNEVAFDVRADEEQGLKQQEIIDLLLAAGYFRARIKGLSDFDKVVGGMTWCITASNIDVDADLLFQENSTIGQKIALTEKIVAALPRMKCPHRLEPHQIQGLDFKGIFPVVQWLVKKAISTREERANLIRQRALFHFHKDNQTPEEEAFVQRQDQAAASTKMAQSSYQPRRQFKAPERTAVDRHTRVQSTLLEYGRRYGLSRAAAGKSSKADKSAAVAKALTPDQPDEEDATKQQEEHIKKLMSSMADATEGTVSSTALGSMMGAHSAEIAQLSEDYRAHAAEMAAAENARTGGTAAHQRALDALNRQRSQLAKKIEQETTAADAAEHALAQHQAAFDEARAARDALEAETQRLDALEGDESNKPLIAKLSHLLRLFDSLKQQEKDFKGTCKGEMETLEAKIEELKAQGVRVMDAHDASTISEQYQQELKKLEKVKVAAAKRTRQIALVHRKIDEIPSRAELTQYQRRFAELYEQVNAKHRETKQYITLYNTLRDVETYYNKEQGLLTSIHTNFPKALKSAAAGDLFVDQLEDIVGGIKMSKQKADAKHAREQEQRDALREQYLRLVDKERLYYKTVRDYEQEMVRNEKLTNKLKKKEGAAHK</sequence>